<reference evidence="1" key="1">
    <citation type="submission" date="2020-06" db="EMBL/GenBank/DDBJ databases">
        <authorList>
            <person name="Li T."/>
            <person name="Hu X."/>
            <person name="Zhang T."/>
            <person name="Song X."/>
            <person name="Zhang H."/>
            <person name="Dai N."/>
            <person name="Sheng W."/>
            <person name="Hou X."/>
            <person name="Wei L."/>
        </authorList>
    </citation>
    <scope>NUCLEOTIDE SEQUENCE</scope>
    <source>
        <strain evidence="1">G02</strain>
        <tissue evidence="1">Leaf</tissue>
    </source>
</reference>
<dbReference type="AlphaFoldDB" id="A0AAW2WBR7"/>
<proteinExistence type="predicted"/>
<evidence type="ECO:0000313" key="1">
    <source>
        <dbReference type="EMBL" id="KAL0437516.1"/>
    </source>
</evidence>
<reference evidence="1" key="2">
    <citation type="journal article" date="2024" name="Plant">
        <title>Genomic evolution and insights into agronomic trait innovations of Sesamum species.</title>
        <authorList>
            <person name="Miao H."/>
            <person name="Wang L."/>
            <person name="Qu L."/>
            <person name="Liu H."/>
            <person name="Sun Y."/>
            <person name="Le M."/>
            <person name="Wang Q."/>
            <person name="Wei S."/>
            <person name="Zheng Y."/>
            <person name="Lin W."/>
            <person name="Duan Y."/>
            <person name="Cao H."/>
            <person name="Xiong S."/>
            <person name="Wang X."/>
            <person name="Wei L."/>
            <person name="Li C."/>
            <person name="Ma Q."/>
            <person name="Ju M."/>
            <person name="Zhao R."/>
            <person name="Li G."/>
            <person name="Mu C."/>
            <person name="Tian Q."/>
            <person name="Mei H."/>
            <person name="Zhang T."/>
            <person name="Gao T."/>
            <person name="Zhang H."/>
        </authorList>
    </citation>
    <scope>NUCLEOTIDE SEQUENCE</scope>
    <source>
        <strain evidence="1">G02</strain>
    </source>
</reference>
<comment type="caution">
    <text evidence="1">The sequence shown here is derived from an EMBL/GenBank/DDBJ whole genome shotgun (WGS) entry which is preliminary data.</text>
</comment>
<gene>
    <name evidence="1" type="ORF">Sradi_0459500</name>
</gene>
<protein>
    <submittedName>
        <fullName evidence="1">Uncharacterized protein</fullName>
    </submittedName>
</protein>
<name>A0AAW2WBR7_SESRA</name>
<dbReference type="EMBL" id="JACGWJ010000002">
    <property type="protein sequence ID" value="KAL0437516.1"/>
    <property type="molecule type" value="Genomic_DNA"/>
</dbReference>
<sequence length="226" mass="25574">MLIEAAEEEGRTKRIAVARRAPRVPHLLFANDSLIFGYATPEVAQCIKESSPSEKTIHWVSWRQISESKRDGGLGFRDLRNFNMTLHAKQDPLEAKVGYNPSFTWGSIGAAIEVLKMSCRWRIGDGSQVRIWKDALLARPSTFLPITPSNKNLLNLKGLVCELVEPNGGSWDEGLVQQVFIEEDANLILLIPLAHVPCLERLILHHSRYGRFLVKSVYHTYRTVRS</sequence>
<accession>A0AAW2WBR7</accession>
<organism evidence="1">
    <name type="scientific">Sesamum radiatum</name>
    <name type="common">Black benniseed</name>
    <dbReference type="NCBI Taxonomy" id="300843"/>
    <lineage>
        <taxon>Eukaryota</taxon>
        <taxon>Viridiplantae</taxon>
        <taxon>Streptophyta</taxon>
        <taxon>Embryophyta</taxon>
        <taxon>Tracheophyta</taxon>
        <taxon>Spermatophyta</taxon>
        <taxon>Magnoliopsida</taxon>
        <taxon>eudicotyledons</taxon>
        <taxon>Gunneridae</taxon>
        <taxon>Pentapetalae</taxon>
        <taxon>asterids</taxon>
        <taxon>lamiids</taxon>
        <taxon>Lamiales</taxon>
        <taxon>Pedaliaceae</taxon>
        <taxon>Sesamum</taxon>
    </lineage>
</organism>